<evidence type="ECO:0000256" key="1">
    <source>
        <dbReference type="ARBA" id="ARBA00022612"/>
    </source>
</evidence>
<evidence type="ECO:0000259" key="3">
    <source>
        <dbReference type="Pfam" id="PF10145"/>
    </source>
</evidence>
<dbReference type="InterPro" id="IPR010090">
    <property type="entry name" value="Phage_tape_meas"/>
</dbReference>
<keyword evidence="2" id="KW-1133">Transmembrane helix</keyword>
<dbReference type="Pfam" id="PF10145">
    <property type="entry name" value="PhageMin_Tail"/>
    <property type="match status" value="1"/>
</dbReference>
<feature type="transmembrane region" description="Helical" evidence="2">
    <location>
        <begin position="423"/>
        <end position="440"/>
    </location>
</feature>
<evidence type="ECO:0000256" key="2">
    <source>
        <dbReference type="SAM" id="Phobius"/>
    </source>
</evidence>
<comment type="caution">
    <text evidence="4">The sequence shown here is derived from an EMBL/GenBank/DDBJ whole genome shotgun (WGS) entry which is preliminary data.</text>
</comment>
<keyword evidence="5" id="KW-1185">Reference proteome</keyword>
<accession>A0A6A0AUJ1</accession>
<reference evidence="4 5" key="1">
    <citation type="submission" date="2020-02" db="EMBL/GenBank/DDBJ databases">
        <title>Whole Genome Shotgun Sequence of Streptomyces sp. strain CWH03.</title>
        <authorList>
            <person name="Dohra H."/>
            <person name="Kodani S."/>
            <person name="Yamamura H."/>
        </authorList>
    </citation>
    <scope>NUCLEOTIDE SEQUENCE [LARGE SCALE GENOMIC DNA]</scope>
    <source>
        <strain evidence="4 5">CWH03</strain>
    </source>
</reference>
<dbReference type="EMBL" id="BLLG01000006">
    <property type="protein sequence ID" value="GFH36639.1"/>
    <property type="molecule type" value="Genomic_DNA"/>
</dbReference>
<feature type="transmembrane region" description="Helical" evidence="2">
    <location>
        <begin position="452"/>
        <end position="476"/>
    </location>
</feature>
<sequence>MALTVGELNALLTVDDRAVNPGLRRAEDALRSSGQRMADDADQAGRAAGQALGEGLRRDAAGQLIAAQGRFIAAGRQVGQAAGDAVGDGIRQGTDEGAADAATAAEGRLDRLKTAAMGIGLAAGAALMVGMGQALDQSQITARLGAQLGATPAEAQRYGKIAGQMYGQAITADFQSAADAIRQVMANKLVPADATNAQIQSIATNVADLANTFEIDLGLAATAAGGMIKNGMAKDGRQAMDILAAGMKGTGTAGEDLVETFSEYSPVFKAAGVSGATAMGLIKQALAGGWVKDTDKLADAIKEFSLRAVTDTEGVQESFKALGLNSKQMAADIAAGGTRGEKALDKVLDKLRGMPATAERAMIVQELFGGPGEDLGAALFTLDVDKASKAMAGAAGSADELGDGLRDSPAQAVAEFRQGLHQAFINVLGGQVIPAIARFIGWMRRNEGTVKAVGAILLGVLVPALVMMGVTATVAAGRVVVGWTISGAAALRSAAVQVAAAARTVAGWLAQGAAAAAQGARVAAAWVMTGARAAGGAALQLAAGARVVAGWVLMGVQSLLQAGRMAAAWLIAMGPVGWVIAAVVGLVALIIANWDTVKRWTAAAWDWIWQKVQGAIGLMMAGIERLGRIPGMIAGWFGQAKAWAIQKMAELVVWAQGLPGRVIGAISSLGSRLWSTVSSAFERFKRGAILKAAQAVVWLRGLPGRISGALGNLGSLLVSKGRDVVRGLWSGIQSMGGWLRDTLTGWARNLIPGPIAKALGIASPSKVMARQVGRWIPAGIIDGIQSGQGVLDSTMAGLVTPPHIGAASGTAGGVGVTGGGRAGRQTQVIVIRGDGSARADFILGELAHAVSKRGGNVQLAVTGRRG</sequence>
<feature type="transmembrane region" description="Helical" evidence="2">
    <location>
        <begin position="537"/>
        <end position="556"/>
    </location>
</feature>
<dbReference type="AlphaFoldDB" id="A0A6A0AUJ1"/>
<keyword evidence="1" id="KW-1188">Viral release from host cell</keyword>
<dbReference type="Proteomes" id="UP000484988">
    <property type="component" value="Unassembled WGS sequence"/>
</dbReference>
<keyword evidence="2" id="KW-0812">Transmembrane</keyword>
<feature type="domain" description="Phage tail tape measure protein" evidence="3">
    <location>
        <begin position="175"/>
        <end position="369"/>
    </location>
</feature>
<evidence type="ECO:0000313" key="4">
    <source>
        <dbReference type="EMBL" id="GFH36639.1"/>
    </source>
</evidence>
<dbReference type="PANTHER" id="PTHR37813:SF1">
    <property type="entry name" value="FELS-2 PROPHAGE PROTEIN"/>
    <property type="match status" value="1"/>
</dbReference>
<name>A0A6A0AUJ1_9ACTN</name>
<organism evidence="4 5">
    <name type="scientific">Streptomyces pacificus</name>
    <dbReference type="NCBI Taxonomy" id="2705029"/>
    <lineage>
        <taxon>Bacteria</taxon>
        <taxon>Bacillati</taxon>
        <taxon>Actinomycetota</taxon>
        <taxon>Actinomycetes</taxon>
        <taxon>Kitasatosporales</taxon>
        <taxon>Streptomycetaceae</taxon>
        <taxon>Streptomyces</taxon>
    </lineage>
</organism>
<dbReference type="RefSeq" id="WP_173264473.1">
    <property type="nucleotide sequence ID" value="NZ_BLLG01000006.1"/>
</dbReference>
<proteinExistence type="predicted"/>
<feature type="transmembrane region" description="Helical" evidence="2">
    <location>
        <begin position="568"/>
        <end position="592"/>
    </location>
</feature>
<keyword evidence="2" id="KW-0472">Membrane</keyword>
<protein>
    <recommendedName>
        <fullName evidence="3">Phage tail tape measure protein domain-containing protein</fullName>
    </recommendedName>
</protein>
<gene>
    <name evidence="4" type="ORF">SCWH03_28700</name>
</gene>
<evidence type="ECO:0000313" key="5">
    <source>
        <dbReference type="Proteomes" id="UP000484988"/>
    </source>
</evidence>
<dbReference type="PANTHER" id="PTHR37813">
    <property type="entry name" value="FELS-2 PROPHAGE PROTEIN"/>
    <property type="match status" value="1"/>
</dbReference>